<dbReference type="SUPFAM" id="SSF52540">
    <property type="entry name" value="P-loop containing nucleoside triphosphate hydrolases"/>
    <property type="match status" value="1"/>
</dbReference>
<sequence length="383" mass="43107">MATLTTISPTSCSSLFPFRSQPSPFILTADPSIAPKSGRPPQTLASPRYSHFRRFLVAAQPVFPTSSALVSSVDDLFEFICTGPLLQRMGFTAESVAEGIDKWLLCGGYLCRLFGLNELQLTAPEKARVYHFYVPVFLWCEKQIERHVLGFRDAEEVAPPLVIGISAPQGSGKTTLVFALEYLFRRTGRNAATLSIDDFYLTADEQANLRSQNPGNALLEFRGNAGSHDLQFSLDTLTALKELTKAGMKMKLPRYDKSSHGGRGDRADPSEWPEVEGPLTLEIVNRNLEAYYDAWDRFVNSWIIIKIKDPSYVYQWRLQAEVAMRNDGKPGLSDEEVLDFVSRYLPAYKAYLPTLYSEGPRDFVKERLLIIDIDEERNPISEN</sequence>
<gene>
    <name evidence="1" type="ORF">IEQ34_020028</name>
</gene>
<dbReference type="Proteomes" id="UP000775213">
    <property type="component" value="Unassembled WGS sequence"/>
</dbReference>
<evidence type="ECO:0008006" key="3">
    <source>
        <dbReference type="Google" id="ProtNLM"/>
    </source>
</evidence>
<proteinExistence type="predicted"/>
<evidence type="ECO:0000313" key="2">
    <source>
        <dbReference type="Proteomes" id="UP000775213"/>
    </source>
</evidence>
<name>A0AAV7FT19_DENCH</name>
<dbReference type="AlphaFoldDB" id="A0AAV7FT19"/>
<evidence type="ECO:0000313" key="1">
    <source>
        <dbReference type="EMBL" id="KAH0452729.1"/>
    </source>
</evidence>
<dbReference type="InterPro" id="IPR027417">
    <property type="entry name" value="P-loop_NTPase"/>
</dbReference>
<accession>A0AAV7FT19</accession>
<dbReference type="PANTHER" id="PTHR10285">
    <property type="entry name" value="URIDINE KINASE"/>
    <property type="match status" value="1"/>
</dbReference>
<organism evidence="1 2">
    <name type="scientific">Dendrobium chrysotoxum</name>
    <name type="common">Orchid</name>
    <dbReference type="NCBI Taxonomy" id="161865"/>
    <lineage>
        <taxon>Eukaryota</taxon>
        <taxon>Viridiplantae</taxon>
        <taxon>Streptophyta</taxon>
        <taxon>Embryophyta</taxon>
        <taxon>Tracheophyta</taxon>
        <taxon>Spermatophyta</taxon>
        <taxon>Magnoliopsida</taxon>
        <taxon>Liliopsida</taxon>
        <taxon>Asparagales</taxon>
        <taxon>Orchidaceae</taxon>
        <taxon>Epidendroideae</taxon>
        <taxon>Malaxideae</taxon>
        <taxon>Dendrobiinae</taxon>
        <taxon>Dendrobium</taxon>
    </lineage>
</organism>
<dbReference type="EMBL" id="JAGFBR010000017">
    <property type="protein sequence ID" value="KAH0452729.1"/>
    <property type="molecule type" value="Genomic_DNA"/>
</dbReference>
<keyword evidence="2" id="KW-1185">Reference proteome</keyword>
<comment type="caution">
    <text evidence="1">The sequence shown here is derived from an EMBL/GenBank/DDBJ whole genome shotgun (WGS) entry which is preliminary data.</text>
</comment>
<dbReference type="Gene3D" id="3.40.50.300">
    <property type="entry name" value="P-loop containing nucleotide triphosphate hydrolases"/>
    <property type="match status" value="2"/>
</dbReference>
<protein>
    <recommendedName>
        <fullName evidence="3">D-glycerate 3-kinase, chloroplastic</fullName>
    </recommendedName>
</protein>
<reference evidence="1 2" key="1">
    <citation type="journal article" date="2021" name="Hortic Res">
        <title>Chromosome-scale assembly of the Dendrobium chrysotoxum genome enhances the understanding of orchid evolution.</title>
        <authorList>
            <person name="Zhang Y."/>
            <person name="Zhang G.Q."/>
            <person name="Zhang D."/>
            <person name="Liu X.D."/>
            <person name="Xu X.Y."/>
            <person name="Sun W.H."/>
            <person name="Yu X."/>
            <person name="Zhu X."/>
            <person name="Wang Z.W."/>
            <person name="Zhao X."/>
            <person name="Zhong W.Y."/>
            <person name="Chen H."/>
            <person name="Yin W.L."/>
            <person name="Huang T."/>
            <person name="Niu S.C."/>
            <person name="Liu Z.J."/>
        </authorList>
    </citation>
    <scope>NUCLEOTIDE SEQUENCE [LARGE SCALE GENOMIC DNA]</scope>
    <source>
        <strain evidence="1">Lindl</strain>
    </source>
</reference>